<evidence type="ECO:0000313" key="2">
    <source>
        <dbReference type="EMBL" id="EJT72139.1"/>
    </source>
</evidence>
<dbReference type="Proteomes" id="UP000006039">
    <property type="component" value="Unassembled WGS sequence"/>
</dbReference>
<evidence type="ECO:0000313" key="3">
    <source>
        <dbReference type="EnsemblFungi" id="EJT72139"/>
    </source>
</evidence>
<accession>J3P666</accession>
<feature type="region of interest" description="Disordered" evidence="1">
    <location>
        <begin position="1"/>
        <end position="46"/>
    </location>
</feature>
<keyword evidence="4" id="KW-1185">Reference proteome</keyword>
<dbReference type="HOGENOM" id="CLU_123993_0_0_1"/>
<reference evidence="4" key="1">
    <citation type="submission" date="2010-07" db="EMBL/GenBank/DDBJ databases">
        <title>The genome sequence of Gaeumannomyces graminis var. tritici strain R3-111a-1.</title>
        <authorList>
            <consortium name="The Broad Institute Genome Sequencing Platform"/>
            <person name="Ma L.-J."/>
            <person name="Dead R."/>
            <person name="Young S."/>
            <person name="Zeng Q."/>
            <person name="Koehrsen M."/>
            <person name="Alvarado L."/>
            <person name="Berlin A."/>
            <person name="Chapman S.B."/>
            <person name="Chen Z."/>
            <person name="Freedman E."/>
            <person name="Gellesch M."/>
            <person name="Goldberg J."/>
            <person name="Griggs A."/>
            <person name="Gujja S."/>
            <person name="Heilman E.R."/>
            <person name="Heiman D."/>
            <person name="Hepburn T."/>
            <person name="Howarth C."/>
            <person name="Jen D."/>
            <person name="Larson L."/>
            <person name="Mehta T."/>
            <person name="Neiman D."/>
            <person name="Pearson M."/>
            <person name="Roberts A."/>
            <person name="Saif S."/>
            <person name="Shea T."/>
            <person name="Shenoy N."/>
            <person name="Sisk P."/>
            <person name="Stolte C."/>
            <person name="Sykes S."/>
            <person name="Walk T."/>
            <person name="White J."/>
            <person name="Yandava C."/>
            <person name="Haas B."/>
            <person name="Nusbaum C."/>
            <person name="Birren B."/>
        </authorList>
    </citation>
    <scope>NUCLEOTIDE SEQUENCE [LARGE SCALE GENOMIC DNA]</scope>
    <source>
        <strain evidence="4">R3-111a-1</strain>
    </source>
</reference>
<dbReference type="GeneID" id="20349464"/>
<evidence type="ECO:0000256" key="1">
    <source>
        <dbReference type="SAM" id="MobiDB-lite"/>
    </source>
</evidence>
<name>J3P666_GAET3</name>
<feature type="compositionally biased region" description="Basic residues" evidence="1">
    <location>
        <begin position="22"/>
        <end position="31"/>
    </location>
</feature>
<organism evidence="2">
    <name type="scientific">Gaeumannomyces tritici (strain R3-111a-1)</name>
    <name type="common">Wheat and barley take-all root rot fungus</name>
    <name type="synonym">Gaeumannomyces graminis var. tritici</name>
    <dbReference type="NCBI Taxonomy" id="644352"/>
    <lineage>
        <taxon>Eukaryota</taxon>
        <taxon>Fungi</taxon>
        <taxon>Dikarya</taxon>
        <taxon>Ascomycota</taxon>
        <taxon>Pezizomycotina</taxon>
        <taxon>Sordariomycetes</taxon>
        <taxon>Sordariomycetidae</taxon>
        <taxon>Magnaporthales</taxon>
        <taxon>Magnaporthaceae</taxon>
        <taxon>Gaeumannomyces</taxon>
    </lineage>
</organism>
<reference evidence="3" key="4">
    <citation type="journal article" date="2015" name="G3 (Bethesda)">
        <title>Genome sequences of three phytopathogenic species of the Magnaporthaceae family of fungi.</title>
        <authorList>
            <person name="Okagaki L.H."/>
            <person name="Nunes C.C."/>
            <person name="Sailsbery J."/>
            <person name="Clay B."/>
            <person name="Brown D."/>
            <person name="John T."/>
            <person name="Oh Y."/>
            <person name="Young N."/>
            <person name="Fitzgerald M."/>
            <person name="Haas B.J."/>
            <person name="Zeng Q."/>
            <person name="Young S."/>
            <person name="Adiconis X."/>
            <person name="Fan L."/>
            <person name="Levin J.Z."/>
            <person name="Mitchell T.K."/>
            <person name="Okubara P.A."/>
            <person name="Farman M.L."/>
            <person name="Kohn L.M."/>
            <person name="Birren B."/>
            <person name="Ma L.-J."/>
            <person name="Dean R.A."/>
        </authorList>
    </citation>
    <scope>NUCLEOTIDE SEQUENCE</scope>
    <source>
        <strain evidence="3">R3-111a-1</strain>
    </source>
</reference>
<dbReference type="EMBL" id="GL385399">
    <property type="protein sequence ID" value="EJT72139.1"/>
    <property type="molecule type" value="Genomic_DNA"/>
</dbReference>
<feature type="compositionally biased region" description="Basic residues" evidence="1">
    <location>
        <begin position="1"/>
        <end position="10"/>
    </location>
</feature>
<reference evidence="2" key="3">
    <citation type="submission" date="2010-09" db="EMBL/GenBank/DDBJ databases">
        <title>Annotation of Gaeumannomyces graminis var. tritici R3-111a-1.</title>
        <authorList>
            <consortium name="The Broad Institute Genome Sequencing Platform"/>
            <person name="Ma L.-J."/>
            <person name="Dead R."/>
            <person name="Young S.K."/>
            <person name="Zeng Q."/>
            <person name="Gargeya S."/>
            <person name="Fitzgerald M."/>
            <person name="Haas B."/>
            <person name="Abouelleil A."/>
            <person name="Alvarado L."/>
            <person name="Arachchi H.M."/>
            <person name="Berlin A."/>
            <person name="Brown A."/>
            <person name="Chapman S.B."/>
            <person name="Chen Z."/>
            <person name="Dunbar C."/>
            <person name="Freedman E."/>
            <person name="Gearin G."/>
            <person name="Gellesch M."/>
            <person name="Goldberg J."/>
            <person name="Griggs A."/>
            <person name="Gujja S."/>
            <person name="Heiman D."/>
            <person name="Howarth C."/>
            <person name="Larson L."/>
            <person name="Lui A."/>
            <person name="MacDonald P.J.P."/>
            <person name="Mehta T."/>
            <person name="Montmayeur A."/>
            <person name="Murphy C."/>
            <person name="Neiman D."/>
            <person name="Pearson M."/>
            <person name="Priest M."/>
            <person name="Roberts A."/>
            <person name="Saif S."/>
            <person name="Shea T."/>
            <person name="Shenoy N."/>
            <person name="Sisk P."/>
            <person name="Stolte C."/>
            <person name="Sykes S."/>
            <person name="Yandava C."/>
            <person name="Wortman J."/>
            <person name="Nusbaum C."/>
            <person name="Birren B."/>
        </authorList>
    </citation>
    <scope>NUCLEOTIDE SEQUENCE</scope>
    <source>
        <strain evidence="2">R3-111a-1</strain>
    </source>
</reference>
<reference evidence="3" key="5">
    <citation type="submission" date="2018-04" db="UniProtKB">
        <authorList>
            <consortium name="EnsemblFungi"/>
        </authorList>
    </citation>
    <scope>IDENTIFICATION</scope>
    <source>
        <strain evidence="3">R3-111a-1</strain>
    </source>
</reference>
<protein>
    <submittedName>
        <fullName evidence="2 3">Uncharacterized protein</fullName>
    </submittedName>
</protein>
<reference evidence="2" key="2">
    <citation type="submission" date="2010-07" db="EMBL/GenBank/DDBJ databases">
        <authorList>
            <consortium name="The Broad Institute Genome Sequencing Platform"/>
            <consortium name="Broad Institute Genome Sequencing Center for Infectious Disease"/>
            <person name="Ma L.-J."/>
            <person name="Dead R."/>
            <person name="Young S."/>
            <person name="Zeng Q."/>
            <person name="Koehrsen M."/>
            <person name="Alvarado L."/>
            <person name="Berlin A."/>
            <person name="Chapman S.B."/>
            <person name="Chen Z."/>
            <person name="Freedman E."/>
            <person name="Gellesch M."/>
            <person name="Goldberg J."/>
            <person name="Griggs A."/>
            <person name="Gujja S."/>
            <person name="Heilman E.R."/>
            <person name="Heiman D."/>
            <person name="Hepburn T."/>
            <person name="Howarth C."/>
            <person name="Jen D."/>
            <person name="Larson L."/>
            <person name="Mehta T."/>
            <person name="Neiman D."/>
            <person name="Pearson M."/>
            <person name="Roberts A."/>
            <person name="Saif S."/>
            <person name="Shea T."/>
            <person name="Shenoy N."/>
            <person name="Sisk P."/>
            <person name="Stolte C."/>
            <person name="Sykes S."/>
            <person name="Walk T."/>
            <person name="White J."/>
            <person name="Yandava C."/>
            <person name="Haas B."/>
            <person name="Nusbaum C."/>
            <person name="Birren B."/>
        </authorList>
    </citation>
    <scope>NUCLEOTIDE SEQUENCE</scope>
    <source>
        <strain evidence="2">R3-111a-1</strain>
    </source>
</reference>
<dbReference type="AlphaFoldDB" id="J3P666"/>
<dbReference type="VEuPathDB" id="FungiDB:GGTG_09006"/>
<dbReference type="EnsemblFungi" id="EJT72139">
    <property type="protein sequence ID" value="EJT72139"/>
    <property type="gene ID" value="GGTG_09006"/>
</dbReference>
<dbReference type="STRING" id="644352.J3P666"/>
<gene>
    <name evidence="3" type="primary">20349464</name>
    <name evidence="2" type="ORF">GGTG_09006</name>
</gene>
<evidence type="ECO:0000313" key="4">
    <source>
        <dbReference type="Proteomes" id="UP000006039"/>
    </source>
</evidence>
<sequence length="154" mass="17653">MLKARAKPPGKKREALNARAKPPGKKGKRGRWQPAGHGPPGNMPASYRYRGQSIIAKLKNKIKLKLHESAWNAKNLKNQPRVPKRVLRKIKLLLSFPCLKNRQFGKILLIILTITNLFSKTKKDVTQLKSLRGIPLLNKRIINRLKRSGFVRIW</sequence>
<proteinExistence type="predicted"/>
<dbReference type="RefSeq" id="XP_009225113.1">
    <property type="nucleotide sequence ID" value="XM_009226849.1"/>
</dbReference>